<evidence type="ECO:0008006" key="4">
    <source>
        <dbReference type="Google" id="ProtNLM"/>
    </source>
</evidence>
<proteinExistence type="predicted"/>
<accession>A0A1X2HKC6</accession>
<keyword evidence="1" id="KW-0812">Transmembrane</keyword>
<protein>
    <recommendedName>
        <fullName evidence="4">Transmembrane protein</fullName>
    </recommendedName>
</protein>
<feature type="non-terminal residue" evidence="2">
    <location>
        <position position="102"/>
    </location>
</feature>
<evidence type="ECO:0000256" key="1">
    <source>
        <dbReference type="SAM" id="Phobius"/>
    </source>
</evidence>
<dbReference type="AlphaFoldDB" id="A0A1X2HKC6"/>
<gene>
    <name evidence="2" type="ORF">BCR42DRAFT_430075</name>
</gene>
<feature type="transmembrane region" description="Helical" evidence="1">
    <location>
        <begin position="48"/>
        <end position="67"/>
    </location>
</feature>
<dbReference type="EMBL" id="MCGE01000059">
    <property type="protein sequence ID" value="ORY99734.1"/>
    <property type="molecule type" value="Genomic_DNA"/>
</dbReference>
<reference evidence="2 3" key="1">
    <citation type="submission" date="2016-07" db="EMBL/GenBank/DDBJ databases">
        <title>Pervasive Adenine N6-methylation of Active Genes in Fungi.</title>
        <authorList>
            <consortium name="DOE Joint Genome Institute"/>
            <person name="Mondo S.J."/>
            <person name="Dannebaum R.O."/>
            <person name="Kuo R.C."/>
            <person name="Labutti K."/>
            <person name="Haridas S."/>
            <person name="Kuo A."/>
            <person name="Salamov A."/>
            <person name="Ahrendt S.R."/>
            <person name="Lipzen A."/>
            <person name="Sullivan W."/>
            <person name="Andreopoulos W.B."/>
            <person name="Clum A."/>
            <person name="Lindquist E."/>
            <person name="Daum C."/>
            <person name="Ramamoorthy G.K."/>
            <person name="Gryganskyi A."/>
            <person name="Culley D."/>
            <person name="Magnuson J.K."/>
            <person name="James T.Y."/>
            <person name="O'Malley M.A."/>
            <person name="Stajich J.E."/>
            <person name="Spatafora J.W."/>
            <person name="Visel A."/>
            <person name="Grigoriev I.V."/>
        </authorList>
    </citation>
    <scope>NUCLEOTIDE SEQUENCE [LARGE SCALE GENOMIC DNA]</scope>
    <source>
        <strain evidence="2 3">NRRL 1336</strain>
    </source>
</reference>
<organism evidence="2 3">
    <name type="scientific">Absidia repens</name>
    <dbReference type="NCBI Taxonomy" id="90262"/>
    <lineage>
        <taxon>Eukaryota</taxon>
        <taxon>Fungi</taxon>
        <taxon>Fungi incertae sedis</taxon>
        <taxon>Mucoromycota</taxon>
        <taxon>Mucoromycotina</taxon>
        <taxon>Mucoromycetes</taxon>
        <taxon>Mucorales</taxon>
        <taxon>Cunninghamellaceae</taxon>
        <taxon>Absidia</taxon>
    </lineage>
</organism>
<keyword evidence="3" id="KW-1185">Reference proteome</keyword>
<name>A0A1X2HKC6_9FUNG</name>
<sequence>MHHHTVYFFFLFRSTTKRTMFEKEEECENHYNECGPSMQIKKYFIKEFCVNVMSFFLFMFSNVYIYYMGSACNRERRNIEKGEGLGRSQGEVYVTDTYVMGL</sequence>
<dbReference type="Proteomes" id="UP000193560">
    <property type="component" value="Unassembled WGS sequence"/>
</dbReference>
<evidence type="ECO:0000313" key="3">
    <source>
        <dbReference type="Proteomes" id="UP000193560"/>
    </source>
</evidence>
<comment type="caution">
    <text evidence="2">The sequence shown here is derived from an EMBL/GenBank/DDBJ whole genome shotgun (WGS) entry which is preliminary data.</text>
</comment>
<keyword evidence="1" id="KW-0472">Membrane</keyword>
<evidence type="ECO:0000313" key="2">
    <source>
        <dbReference type="EMBL" id="ORY99734.1"/>
    </source>
</evidence>
<keyword evidence="1" id="KW-1133">Transmembrane helix</keyword>